<keyword evidence="2" id="KW-0732">Signal</keyword>
<reference evidence="3" key="1">
    <citation type="submission" date="2020-09" db="EMBL/GenBank/DDBJ databases">
        <title>A novel bacterium of genus Paenibacillus, isolated from South China Sea.</title>
        <authorList>
            <person name="Huang H."/>
            <person name="Mo K."/>
            <person name="Hu Y."/>
        </authorList>
    </citation>
    <scope>NUCLEOTIDE SEQUENCE</scope>
    <source>
        <strain evidence="3">IB182493</strain>
    </source>
</reference>
<gene>
    <name evidence="3" type="ORF">IDH41_03555</name>
</gene>
<dbReference type="SUPFAM" id="SSF53850">
    <property type="entry name" value="Periplasmic binding protein-like II"/>
    <property type="match status" value="1"/>
</dbReference>
<feature type="compositionally biased region" description="Low complexity" evidence="1">
    <location>
        <begin position="33"/>
        <end position="42"/>
    </location>
</feature>
<dbReference type="PROSITE" id="PS51257">
    <property type="entry name" value="PROKAR_LIPOPROTEIN"/>
    <property type="match status" value="1"/>
</dbReference>
<keyword evidence="4" id="KW-1185">Reference proteome</keyword>
<name>A0A927CL43_9BACL</name>
<feature type="compositionally biased region" description="Polar residues" evidence="1">
    <location>
        <begin position="455"/>
        <end position="468"/>
    </location>
</feature>
<evidence type="ECO:0000313" key="4">
    <source>
        <dbReference type="Proteomes" id="UP000632125"/>
    </source>
</evidence>
<comment type="caution">
    <text evidence="3">The sequence shown here is derived from an EMBL/GenBank/DDBJ whole genome shotgun (WGS) entry which is preliminary data.</text>
</comment>
<evidence type="ECO:0000256" key="1">
    <source>
        <dbReference type="SAM" id="MobiDB-lite"/>
    </source>
</evidence>
<feature type="chain" id="PRO_5039081650" evidence="2">
    <location>
        <begin position="22"/>
        <end position="594"/>
    </location>
</feature>
<proteinExistence type="predicted"/>
<sequence length="594" mass="65449">MIRKKAIIVAAASILLLGVTACSGGNNGGNAGNKGNAEGNAGSTNANAPADSGQREPYKIEVLSQLANFAGEQGGWYGKIIKDKFGLEANITAPNLAGGAAKFATLMASGDLGDLVIFGNDGQEYRDAIKAGLLLDWTKDGLLEKYGKDILANVPEAIEKNKKNFGEGAAVYGIGHDASNMPPGPSEGNTMTYQLDMRWDLYQKLGSPKLTKMEDILPLLKQMQELEPKSDSGRPTYGFSMWADWDGNYMTLAKQFATMHGYDIGDGFNQGSLLEIAAHEDKYQGILDENSYYLRTLKLYYDANQMGLMDPDSLTQKFDDVVNKFKDGQVLFSWFPWLDSSYNIPEHTDAGKGFQMVGFEEQKIYSYGFSPYGSNRIWAIGAKAKNPERILEYINWLYTPEGMMATANGPEGLTWEMKDGKAVLTDFGKQALKDNSVQVPEEFGGGTYKDGGPKFNNSTLKPSSINPNTNEPYDWNMWTSVLQDNPNPVDKSWREATGALTPKDLLVKNGQIALNTPISTTEAPAVMDSMLSQKLSQVGAIIKEQSWKMVFAKNDAEYDKLKNEMIEKAKGLGYDEIIDWQVEQTEKVFALRNK</sequence>
<organism evidence="3 4">
    <name type="scientific">Paenibacillus arenilitoris</name>
    <dbReference type="NCBI Taxonomy" id="2772299"/>
    <lineage>
        <taxon>Bacteria</taxon>
        <taxon>Bacillati</taxon>
        <taxon>Bacillota</taxon>
        <taxon>Bacilli</taxon>
        <taxon>Bacillales</taxon>
        <taxon>Paenibacillaceae</taxon>
        <taxon>Paenibacillus</taxon>
    </lineage>
</organism>
<feature type="region of interest" description="Disordered" evidence="1">
    <location>
        <begin position="444"/>
        <end position="468"/>
    </location>
</feature>
<dbReference type="AlphaFoldDB" id="A0A927CL43"/>
<dbReference type="Gene3D" id="3.40.190.10">
    <property type="entry name" value="Periplasmic binding protein-like II"/>
    <property type="match status" value="2"/>
</dbReference>
<evidence type="ECO:0000313" key="3">
    <source>
        <dbReference type="EMBL" id="MBD2867640.1"/>
    </source>
</evidence>
<feature type="region of interest" description="Disordered" evidence="1">
    <location>
        <begin position="33"/>
        <end position="53"/>
    </location>
</feature>
<dbReference type="EMBL" id="JACXIY010000003">
    <property type="protein sequence ID" value="MBD2867640.1"/>
    <property type="molecule type" value="Genomic_DNA"/>
</dbReference>
<feature type="signal peptide" evidence="2">
    <location>
        <begin position="1"/>
        <end position="21"/>
    </location>
</feature>
<accession>A0A927CL43</accession>
<protein>
    <submittedName>
        <fullName evidence="3">ABC transporter substrate-binding protein</fullName>
    </submittedName>
</protein>
<dbReference type="Proteomes" id="UP000632125">
    <property type="component" value="Unassembled WGS sequence"/>
</dbReference>
<evidence type="ECO:0000256" key="2">
    <source>
        <dbReference type="SAM" id="SignalP"/>
    </source>
</evidence>